<reference evidence="1" key="1">
    <citation type="submission" date="2020-11" db="EMBL/GenBank/DDBJ databases">
        <authorList>
            <person name="Tran Van P."/>
        </authorList>
    </citation>
    <scope>NUCLEOTIDE SEQUENCE</scope>
</reference>
<proteinExistence type="predicted"/>
<sequence length="193" mass="20950">MCDGCRPHVLSVEGDVDEIPHVTKTCPARLTGFEPIKHRTFEPSFVWIPSSCSPRSLPLPNAERVTKPPLTPDMLSNIPDLQEEVTSAPAATVAPDSPDLLELFTEDGICLAENDWSMDYWGDRDVSPPVQAPTPVIDDSFGYQASVTSEEGYNDLLDRLICPPETQDGVQAILGSQAVITAIILEGFSDVLA</sequence>
<dbReference type="AlphaFoldDB" id="A0A7R8VJF6"/>
<gene>
    <name evidence="1" type="ORF">TDIB3V08_LOCUS5956</name>
</gene>
<name>A0A7R8VJF6_TIMDO</name>
<dbReference type="EMBL" id="OA566990">
    <property type="protein sequence ID" value="CAD7199710.1"/>
    <property type="molecule type" value="Genomic_DNA"/>
</dbReference>
<accession>A0A7R8VJF6</accession>
<organism evidence="1">
    <name type="scientific">Timema douglasi</name>
    <name type="common">Walking stick</name>
    <dbReference type="NCBI Taxonomy" id="61478"/>
    <lineage>
        <taxon>Eukaryota</taxon>
        <taxon>Metazoa</taxon>
        <taxon>Ecdysozoa</taxon>
        <taxon>Arthropoda</taxon>
        <taxon>Hexapoda</taxon>
        <taxon>Insecta</taxon>
        <taxon>Pterygota</taxon>
        <taxon>Neoptera</taxon>
        <taxon>Polyneoptera</taxon>
        <taxon>Phasmatodea</taxon>
        <taxon>Timematodea</taxon>
        <taxon>Timematoidea</taxon>
        <taxon>Timematidae</taxon>
        <taxon>Timema</taxon>
    </lineage>
</organism>
<evidence type="ECO:0000313" key="1">
    <source>
        <dbReference type="EMBL" id="CAD7199710.1"/>
    </source>
</evidence>
<protein>
    <submittedName>
        <fullName evidence="1">Uncharacterized protein</fullName>
    </submittedName>
</protein>